<feature type="transmembrane region" description="Helical" evidence="6">
    <location>
        <begin position="58"/>
        <end position="79"/>
    </location>
</feature>
<dbReference type="EMBL" id="JADKNH010000009">
    <property type="protein sequence ID" value="MBF4694534.1"/>
    <property type="molecule type" value="Genomic_DNA"/>
</dbReference>
<dbReference type="Gene3D" id="1.20.1250.20">
    <property type="entry name" value="MFS general substrate transporter like domains"/>
    <property type="match status" value="2"/>
</dbReference>
<dbReference type="Pfam" id="PF07690">
    <property type="entry name" value="MFS_1"/>
    <property type="match status" value="1"/>
</dbReference>
<dbReference type="PANTHER" id="PTHR11662">
    <property type="entry name" value="SOLUTE CARRIER FAMILY 17"/>
    <property type="match status" value="1"/>
</dbReference>
<evidence type="ECO:0000256" key="3">
    <source>
        <dbReference type="ARBA" id="ARBA00022692"/>
    </source>
</evidence>
<keyword evidence="4 6" id="KW-1133">Transmembrane helix</keyword>
<evidence type="ECO:0000256" key="2">
    <source>
        <dbReference type="ARBA" id="ARBA00022448"/>
    </source>
</evidence>
<dbReference type="PROSITE" id="PS50850">
    <property type="entry name" value="MFS"/>
    <property type="match status" value="1"/>
</dbReference>
<protein>
    <submittedName>
        <fullName evidence="8">MFS transporter</fullName>
    </submittedName>
</protein>
<comment type="caution">
    <text evidence="8">The sequence shown here is derived from an EMBL/GenBank/DDBJ whole genome shotgun (WGS) entry which is preliminary data.</text>
</comment>
<sequence>MINKSNSIENAVENKSRYMILTLLFLGWCVGNLNRFSINYAILEIGKDFDLSASTQGFIMSSFFLGYALMQIPGGWLADRYGPKKVLISSILVWSIFASLSGVAWSASVLILFRFLLGLSLGAFYPTALKTIAQVFPRNEQGKAISILLVSGVIIAVVSSIFFAWIIGIMGWQVLFHMIAALGVVIAVFYLMILKLPERTQNKIDDHFINEPQSLAFRQILKVPFVWSMCVVGFCVSLITWGINSWVPTYLVQVRHLSLMTAGKWQMMPAVLGLLAMLASGIIADKLKTNTVKQLAMVMSILTAFSVFMMYRVSSLTLFFIFEGITIACVTAIFVIINSLIMKQFSSEVTGSVVGLVNFGSQAGSFTAPFIIGIIVDANKGSFDMIFLFLTVIAVISIIAFLTIFSKRSLRSNVTCIFF</sequence>
<evidence type="ECO:0000313" key="8">
    <source>
        <dbReference type="EMBL" id="MBF4694534.1"/>
    </source>
</evidence>
<dbReference type="InterPro" id="IPR050382">
    <property type="entry name" value="MFS_Na/Anion_cotransporter"/>
</dbReference>
<evidence type="ECO:0000259" key="7">
    <source>
        <dbReference type="PROSITE" id="PS50850"/>
    </source>
</evidence>
<dbReference type="Proteomes" id="UP000614200">
    <property type="component" value="Unassembled WGS sequence"/>
</dbReference>
<keyword evidence="3 6" id="KW-0812">Transmembrane</keyword>
<keyword evidence="2" id="KW-0813">Transport</keyword>
<proteinExistence type="predicted"/>
<name>A0ABR9ZY81_9FIRM</name>
<feature type="domain" description="Major facilitator superfamily (MFS) profile" evidence="7">
    <location>
        <begin position="20"/>
        <end position="409"/>
    </location>
</feature>
<feature type="transmembrane region" description="Helical" evidence="6">
    <location>
        <begin position="145"/>
        <end position="168"/>
    </location>
</feature>
<dbReference type="CDD" id="cd17319">
    <property type="entry name" value="MFS_ExuT_GudP_like"/>
    <property type="match status" value="1"/>
</dbReference>
<evidence type="ECO:0000313" key="9">
    <source>
        <dbReference type="Proteomes" id="UP000614200"/>
    </source>
</evidence>
<dbReference type="InterPro" id="IPR036259">
    <property type="entry name" value="MFS_trans_sf"/>
</dbReference>
<dbReference type="InterPro" id="IPR011701">
    <property type="entry name" value="MFS"/>
</dbReference>
<evidence type="ECO:0000256" key="1">
    <source>
        <dbReference type="ARBA" id="ARBA00004651"/>
    </source>
</evidence>
<evidence type="ECO:0000256" key="6">
    <source>
        <dbReference type="SAM" id="Phobius"/>
    </source>
</evidence>
<feature type="transmembrane region" description="Helical" evidence="6">
    <location>
        <begin position="20"/>
        <end position="38"/>
    </location>
</feature>
<feature type="transmembrane region" description="Helical" evidence="6">
    <location>
        <begin position="295"/>
        <end position="313"/>
    </location>
</feature>
<dbReference type="PANTHER" id="PTHR11662:SF399">
    <property type="entry name" value="FI19708P1-RELATED"/>
    <property type="match status" value="1"/>
</dbReference>
<organism evidence="8 9">
    <name type="scientific">Fusibacter ferrireducens</name>
    <dbReference type="NCBI Taxonomy" id="2785058"/>
    <lineage>
        <taxon>Bacteria</taxon>
        <taxon>Bacillati</taxon>
        <taxon>Bacillota</taxon>
        <taxon>Clostridia</taxon>
        <taxon>Eubacteriales</taxon>
        <taxon>Eubacteriales Family XII. Incertae Sedis</taxon>
        <taxon>Fusibacter</taxon>
    </lineage>
</organism>
<feature type="transmembrane region" description="Helical" evidence="6">
    <location>
        <begin position="86"/>
        <end position="105"/>
    </location>
</feature>
<reference evidence="8 9" key="1">
    <citation type="submission" date="2020-11" db="EMBL/GenBank/DDBJ databases">
        <title>Fusibacter basophilias sp. nov.</title>
        <authorList>
            <person name="Qiu D."/>
        </authorList>
    </citation>
    <scope>NUCLEOTIDE SEQUENCE [LARGE SCALE GENOMIC DNA]</scope>
    <source>
        <strain evidence="8 9">Q10-2</strain>
    </source>
</reference>
<comment type="subcellular location">
    <subcellularLocation>
        <location evidence="1">Cell membrane</location>
        <topology evidence="1">Multi-pass membrane protein</topology>
    </subcellularLocation>
</comment>
<accession>A0ABR9ZY81</accession>
<feature type="transmembrane region" description="Helical" evidence="6">
    <location>
        <begin position="319"/>
        <end position="341"/>
    </location>
</feature>
<feature type="transmembrane region" description="Helical" evidence="6">
    <location>
        <begin position="353"/>
        <end position="376"/>
    </location>
</feature>
<keyword evidence="5 6" id="KW-0472">Membrane</keyword>
<dbReference type="RefSeq" id="WP_194702766.1">
    <property type="nucleotide sequence ID" value="NZ_JADKNH010000009.1"/>
</dbReference>
<keyword evidence="9" id="KW-1185">Reference proteome</keyword>
<dbReference type="InterPro" id="IPR020846">
    <property type="entry name" value="MFS_dom"/>
</dbReference>
<feature type="transmembrane region" description="Helical" evidence="6">
    <location>
        <begin position="174"/>
        <end position="194"/>
    </location>
</feature>
<gene>
    <name evidence="8" type="ORF">ISU02_15595</name>
</gene>
<evidence type="ECO:0000256" key="4">
    <source>
        <dbReference type="ARBA" id="ARBA00022989"/>
    </source>
</evidence>
<dbReference type="SUPFAM" id="SSF103473">
    <property type="entry name" value="MFS general substrate transporter"/>
    <property type="match status" value="1"/>
</dbReference>
<feature type="transmembrane region" description="Helical" evidence="6">
    <location>
        <begin position="111"/>
        <end position="133"/>
    </location>
</feature>
<feature type="transmembrane region" description="Helical" evidence="6">
    <location>
        <begin position="382"/>
        <end position="405"/>
    </location>
</feature>
<feature type="transmembrane region" description="Helical" evidence="6">
    <location>
        <begin position="267"/>
        <end position="283"/>
    </location>
</feature>
<feature type="transmembrane region" description="Helical" evidence="6">
    <location>
        <begin position="225"/>
        <end position="247"/>
    </location>
</feature>
<evidence type="ECO:0000256" key="5">
    <source>
        <dbReference type="ARBA" id="ARBA00023136"/>
    </source>
</evidence>